<organism evidence="1 2">
    <name type="scientific">Camelus dromedarius</name>
    <name type="common">Dromedary</name>
    <name type="synonym">Arabian camel</name>
    <dbReference type="NCBI Taxonomy" id="9838"/>
    <lineage>
        <taxon>Eukaryota</taxon>
        <taxon>Metazoa</taxon>
        <taxon>Chordata</taxon>
        <taxon>Craniata</taxon>
        <taxon>Vertebrata</taxon>
        <taxon>Euteleostomi</taxon>
        <taxon>Mammalia</taxon>
        <taxon>Eutheria</taxon>
        <taxon>Laurasiatheria</taxon>
        <taxon>Artiodactyla</taxon>
        <taxon>Tylopoda</taxon>
        <taxon>Camelidae</taxon>
        <taxon>Camelus</taxon>
    </lineage>
</organism>
<gene>
    <name evidence="1" type="ORF">Cadr_000007125</name>
</gene>
<keyword evidence="2" id="KW-1185">Reference proteome</keyword>
<evidence type="ECO:0000313" key="1">
    <source>
        <dbReference type="EMBL" id="KAB1279378.1"/>
    </source>
</evidence>
<reference evidence="1 2" key="1">
    <citation type="journal article" date="2019" name="Mol. Ecol. Resour.">
        <title>Improving Illumina assemblies with Hi-C and long reads: an example with the North African dromedary.</title>
        <authorList>
            <person name="Elbers J.P."/>
            <person name="Rogers M.F."/>
            <person name="Perelman P.L."/>
            <person name="Proskuryakova A.A."/>
            <person name="Serdyukova N.A."/>
            <person name="Johnson W.E."/>
            <person name="Horin P."/>
            <person name="Corander J."/>
            <person name="Murphy D."/>
            <person name="Burger P.A."/>
        </authorList>
    </citation>
    <scope>NUCLEOTIDE SEQUENCE [LARGE SCALE GENOMIC DNA]</scope>
    <source>
        <strain evidence="1">Drom800</strain>
        <tissue evidence="1">Blood</tissue>
    </source>
</reference>
<dbReference type="AlphaFoldDB" id="A0A5N4E7A1"/>
<dbReference type="EMBL" id="JWIN03000005">
    <property type="protein sequence ID" value="KAB1279378.1"/>
    <property type="molecule type" value="Genomic_DNA"/>
</dbReference>
<feature type="non-terminal residue" evidence="1">
    <location>
        <position position="1"/>
    </location>
</feature>
<sequence length="64" mass="7429">PDFPSRSIPEDPSIQIRVLVYRVPFSGIAPHTLHFDYGNRGYRWLYNVDRLEFVRSVGSSHIVV</sequence>
<evidence type="ECO:0000313" key="2">
    <source>
        <dbReference type="Proteomes" id="UP000299084"/>
    </source>
</evidence>
<proteinExistence type="predicted"/>
<protein>
    <submittedName>
        <fullName evidence="1">Uncharacterized protein</fullName>
    </submittedName>
</protein>
<comment type="caution">
    <text evidence="1">The sequence shown here is derived from an EMBL/GenBank/DDBJ whole genome shotgun (WGS) entry which is preliminary data.</text>
</comment>
<accession>A0A5N4E7A1</accession>
<dbReference type="Proteomes" id="UP000299084">
    <property type="component" value="Unassembled WGS sequence"/>
</dbReference>
<name>A0A5N4E7A1_CAMDR</name>